<gene>
    <name evidence="2" type="ORF">MHI_LOCUS413859</name>
</gene>
<feature type="non-terminal residue" evidence="2">
    <location>
        <position position="119"/>
    </location>
</feature>
<evidence type="ECO:0000313" key="2">
    <source>
        <dbReference type="EMBL" id="CAD1473805.1"/>
    </source>
</evidence>
<dbReference type="AlphaFoldDB" id="A0A6V7H3M7"/>
<reference evidence="2" key="1">
    <citation type="submission" date="2020-07" db="EMBL/GenBank/DDBJ databases">
        <authorList>
            <person name="Nazaruddin N."/>
        </authorList>
    </citation>
    <scope>NUCLEOTIDE SEQUENCE</scope>
</reference>
<name>A0A6V7H3M7_9HYME</name>
<accession>A0A6V7H3M7</accession>
<sequence length="119" mass="12998">LDKVSTKMPIDQMNIAGVGPPGPTPIERSTGVSVRMDRQPLRLERLPRYTGALLRVSPLLKTLLLDNRTYPGFVGLVLLANPSIIAVDNEPPGALDRTESLLEISRLSSIVAYHLKCDP</sequence>
<organism evidence="2 3">
    <name type="scientific">Heterotrigona itama</name>
    <dbReference type="NCBI Taxonomy" id="395501"/>
    <lineage>
        <taxon>Eukaryota</taxon>
        <taxon>Metazoa</taxon>
        <taxon>Ecdysozoa</taxon>
        <taxon>Arthropoda</taxon>
        <taxon>Hexapoda</taxon>
        <taxon>Insecta</taxon>
        <taxon>Pterygota</taxon>
        <taxon>Neoptera</taxon>
        <taxon>Endopterygota</taxon>
        <taxon>Hymenoptera</taxon>
        <taxon>Apocrita</taxon>
        <taxon>Aculeata</taxon>
        <taxon>Apoidea</taxon>
        <taxon>Anthophila</taxon>
        <taxon>Apidae</taxon>
        <taxon>Heterotrigona</taxon>
    </lineage>
</organism>
<dbReference type="Proteomes" id="UP000752696">
    <property type="component" value="Unassembled WGS sequence"/>
</dbReference>
<keyword evidence="3" id="KW-1185">Reference proteome</keyword>
<proteinExistence type="predicted"/>
<protein>
    <submittedName>
        <fullName evidence="2">Uncharacterized protein</fullName>
    </submittedName>
</protein>
<feature type="region of interest" description="Disordered" evidence="1">
    <location>
        <begin position="12"/>
        <end position="31"/>
    </location>
</feature>
<dbReference type="EMBL" id="CAJDYZ010006894">
    <property type="protein sequence ID" value="CAD1473805.1"/>
    <property type="molecule type" value="Genomic_DNA"/>
</dbReference>
<evidence type="ECO:0000256" key="1">
    <source>
        <dbReference type="SAM" id="MobiDB-lite"/>
    </source>
</evidence>
<comment type="caution">
    <text evidence="2">The sequence shown here is derived from an EMBL/GenBank/DDBJ whole genome shotgun (WGS) entry which is preliminary data.</text>
</comment>
<feature type="non-terminal residue" evidence="2">
    <location>
        <position position="1"/>
    </location>
</feature>
<evidence type="ECO:0000313" key="3">
    <source>
        <dbReference type="Proteomes" id="UP000752696"/>
    </source>
</evidence>